<keyword evidence="2" id="KW-1185">Reference proteome</keyword>
<protein>
    <submittedName>
        <fullName evidence="1">Uncharacterized protein</fullName>
    </submittedName>
</protein>
<dbReference type="EMBL" id="BPUR01000001">
    <property type="protein sequence ID" value="GJH15009.1"/>
    <property type="molecule type" value="Genomic_DNA"/>
</dbReference>
<evidence type="ECO:0000313" key="1">
    <source>
        <dbReference type="EMBL" id="GJH15009.1"/>
    </source>
</evidence>
<dbReference type="Proteomes" id="UP001055013">
    <property type="component" value="Unassembled WGS sequence"/>
</dbReference>
<accession>A0ACB5QIT2</accession>
<name>A0ACB5QIT2_9BURK</name>
<evidence type="ECO:0000313" key="2">
    <source>
        <dbReference type="Proteomes" id="UP001055013"/>
    </source>
</evidence>
<gene>
    <name evidence="1" type="ORF">CBA19CS22_00725</name>
</gene>
<proteinExistence type="predicted"/>
<reference evidence="1" key="1">
    <citation type="submission" date="2021-09" db="EMBL/GenBank/DDBJ databases">
        <title>Isolation and characterization of 3-chlorobenzoate degrading bacteria from soils in Shizuoka.</title>
        <authorList>
            <person name="Ifat A."/>
            <person name="Ogawa N."/>
            <person name="Kimbara K."/>
            <person name="Moriuchi R."/>
            <person name="Dohra H."/>
            <person name="Shintani M."/>
        </authorList>
    </citation>
    <scope>NUCLEOTIDE SEQUENCE</scope>
    <source>
        <strain evidence="1">19CS2-2</strain>
    </source>
</reference>
<sequence>MRAPIDTCVKSSNARSASAGRQRTEFQLSQQSRPAINPEIEQDNVMVLMNLAVFAERVARDCNRHDATAKNLFYLVGGGIGNILQLDYALRNIASSSSGIAQKRDLDSDLVIRNFPDGALIKGYAKAVPFPKTAEFLVSTQMRCRYQGAEQFFEQDSKPGTHRKRDLQMRFLFPPFDEEPVPEGNERGRGNCSHPANGLPKTQPIRSMERRHA</sequence>
<organism evidence="1 2">
    <name type="scientific">Caballeronia novacaledonica</name>
    <dbReference type="NCBI Taxonomy" id="1544861"/>
    <lineage>
        <taxon>Bacteria</taxon>
        <taxon>Pseudomonadati</taxon>
        <taxon>Pseudomonadota</taxon>
        <taxon>Betaproteobacteria</taxon>
        <taxon>Burkholderiales</taxon>
        <taxon>Burkholderiaceae</taxon>
        <taxon>Caballeronia</taxon>
    </lineage>
</organism>
<comment type="caution">
    <text evidence="1">The sequence shown here is derived from an EMBL/GenBank/DDBJ whole genome shotgun (WGS) entry which is preliminary data.</text>
</comment>